<dbReference type="Proteomes" id="UP000677803">
    <property type="component" value="Unassembled WGS sequence"/>
</dbReference>
<accession>A0A8S4B8C1</accession>
<name>A0A8S4B8C1_9TELE</name>
<evidence type="ECO:0000313" key="4">
    <source>
        <dbReference type="Proteomes" id="UP000677803"/>
    </source>
</evidence>
<dbReference type="GO" id="GO:0007165">
    <property type="term" value="P:signal transduction"/>
    <property type="evidence" value="ECO:0007669"/>
    <property type="project" value="InterPro"/>
</dbReference>
<dbReference type="Gene3D" id="1.10.555.10">
    <property type="entry name" value="Rho GTPase activation protein"/>
    <property type="match status" value="1"/>
</dbReference>
<dbReference type="InterPro" id="IPR042869">
    <property type="entry name" value="ARHGAP11A/B"/>
</dbReference>
<protein>
    <submittedName>
        <fullName evidence="3">(Atlantic silverside) hypothetical protein</fullName>
    </submittedName>
</protein>
<dbReference type="PROSITE" id="PS50238">
    <property type="entry name" value="RHOGAP"/>
    <property type="match status" value="1"/>
</dbReference>
<proteinExistence type="predicted"/>
<sequence>MKLTDSNVIRYHLQVLYGISAKSSEKKKEKQLIFSGTKVFGVPLENLPRRYIPEFGLVPWFLVDACSFLLERVGTVGLFRKPGSLPRIRILRAKINRGESCLSTAVPYDVATLVKQFCRELPEPLLPTELHTAMLKAQALSKLRDQMAALQLLSCLLPARNSSCLHYLFDFLCKVSQRCSDNLMTSSNIATIFTPCLLPPPNKTEMSESRLELRVHVLRTFIESPQLFGVIPKTVMESMEFLKNYVFPKDETSKKINQKRYGFKVMRSMKTVPWIQGKPKARPEEFMQSQETTAEERPKLRRSFGLETFPNVELFRTCVPHADKELCKMATLDKLQLTHWKRRSLP</sequence>
<dbReference type="EMBL" id="CAJRST010012224">
    <property type="protein sequence ID" value="CAG5928364.1"/>
    <property type="molecule type" value="Genomic_DNA"/>
</dbReference>
<dbReference type="Pfam" id="PF00620">
    <property type="entry name" value="RhoGAP"/>
    <property type="match status" value="1"/>
</dbReference>
<feature type="region of interest" description="Disordered" evidence="1">
    <location>
        <begin position="279"/>
        <end position="298"/>
    </location>
</feature>
<evidence type="ECO:0000256" key="1">
    <source>
        <dbReference type="SAM" id="MobiDB-lite"/>
    </source>
</evidence>
<evidence type="ECO:0000313" key="3">
    <source>
        <dbReference type="EMBL" id="CAG5928364.1"/>
    </source>
</evidence>
<dbReference type="SUPFAM" id="SSF48350">
    <property type="entry name" value="GTPase activation domain, GAP"/>
    <property type="match status" value="1"/>
</dbReference>
<dbReference type="InterPro" id="IPR008936">
    <property type="entry name" value="Rho_GTPase_activation_prot"/>
</dbReference>
<dbReference type="PANTHER" id="PTHR15670">
    <property type="entry name" value="RHO GTPASE ACTIVATING PROTEIN 11A"/>
    <property type="match status" value="1"/>
</dbReference>
<dbReference type="OrthoDB" id="9922675at2759"/>
<keyword evidence="4" id="KW-1185">Reference proteome</keyword>
<dbReference type="SMART" id="SM00324">
    <property type="entry name" value="RhoGAP"/>
    <property type="match status" value="1"/>
</dbReference>
<dbReference type="PANTHER" id="PTHR15670:SF4">
    <property type="entry name" value="RHO GTPASE-ACTIVATING PROTEIN 11A"/>
    <property type="match status" value="1"/>
</dbReference>
<gene>
    <name evidence="3" type="ORF">MMEN_LOCUS12019</name>
</gene>
<feature type="domain" description="Rho-GAP" evidence="2">
    <location>
        <begin position="42"/>
        <end position="229"/>
    </location>
</feature>
<evidence type="ECO:0000259" key="2">
    <source>
        <dbReference type="PROSITE" id="PS50238"/>
    </source>
</evidence>
<dbReference type="AlphaFoldDB" id="A0A8S4B8C1"/>
<organism evidence="3 4">
    <name type="scientific">Menidia menidia</name>
    <name type="common">Atlantic silverside</name>
    <dbReference type="NCBI Taxonomy" id="238744"/>
    <lineage>
        <taxon>Eukaryota</taxon>
        <taxon>Metazoa</taxon>
        <taxon>Chordata</taxon>
        <taxon>Craniata</taxon>
        <taxon>Vertebrata</taxon>
        <taxon>Euteleostomi</taxon>
        <taxon>Actinopterygii</taxon>
        <taxon>Neopterygii</taxon>
        <taxon>Teleostei</taxon>
        <taxon>Neoteleostei</taxon>
        <taxon>Acanthomorphata</taxon>
        <taxon>Ovalentaria</taxon>
        <taxon>Atherinomorphae</taxon>
        <taxon>Atheriniformes</taxon>
        <taxon>Atherinopsidae</taxon>
        <taxon>Menidiinae</taxon>
        <taxon>Menidia</taxon>
    </lineage>
</organism>
<reference evidence="3" key="1">
    <citation type="submission" date="2021-05" db="EMBL/GenBank/DDBJ databases">
        <authorList>
            <person name="Tigano A."/>
        </authorList>
    </citation>
    <scope>NUCLEOTIDE SEQUENCE</scope>
</reference>
<comment type="caution">
    <text evidence="3">The sequence shown here is derived from an EMBL/GenBank/DDBJ whole genome shotgun (WGS) entry which is preliminary data.</text>
</comment>
<dbReference type="GO" id="GO:0005096">
    <property type="term" value="F:GTPase activator activity"/>
    <property type="evidence" value="ECO:0007669"/>
    <property type="project" value="TreeGrafter"/>
</dbReference>
<dbReference type="InterPro" id="IPR000198">
    <property type="entry name" value="RhoGAP_dom"/>
</dbReference>